<evidence type="ECO:0000313" key="2">
    <source>
        <dbReference type="Proteomes" id="UP000823388"/>
    </source>
</evidence>
<accession>A0A8T0TNW0</accession>
<dbReference type="Proteomes" id="UP000823388">
    <property type="component" value="Chromosome 4K"/>
</dbReference>
<dbReference type="EMBL" id="CM029043">
    <property type="protein sequence ID" value="KAG2609569.1"/>
    <property type="molecule type" value="Genomic_DNA"/>
</dbReference>
<keyword evidence="2" id="KW-1185">Reference proteome</keyword>
<sequence length="81" mass="8860">MDFFLACIHAFGCLLGHLVLILTVGAPWHACSPIAIIVPARQLACPIFHVDDERSELFAETPRDAMILFAASVAWIPSQLT</sequence>
<reference evidence="1" key="1">
    <citation type="submission" date="2020-05" db="EMBL/GenBank/DDBJ databases">
        <title>WGS assembly of Panicum virgatum.</title>
        <authorList>
            <person name="Lovell J.T."/>
            <person name="Jenkins J."/>
            <person name="Shu S."/>
            <person name="Juenger T.E."/>
            <person name="Schmutz J."/>
        </authorList>
    </citation>
    <scope>NUCLEOTIDE SEQUENCE</scope>
    <source>
        <strain evidence="1">AP13</strain>
    </source>
</reference>
<evidence type="ECO:0000313" key="1">
    <source>
        <dbReference type="EMBL" id="KAG2609569.1"/>
    </source>
</evidence>
<name>A0A8T0TNW0_PANVG</name>
<proteinExistence type="predicted"/>
<organism evidence="1 2">
    <name type="scientific">Panicum virgatum</name>
    <name type="common">Blackwell switchgrass</name>
    <dbReference type="NCBI Taxonomy" id="38727"/>
    <lineage>
        <taxon>Eukaryota</taxon>
        <taxon>Viridiplantae</taxon>
        <taxon>Streptophyta</taxon>
        <taxon>Embryophyta</taxon>
        <taxon>Tracheophyta</taxon>
        <taxon>Spermatophyta</taxon>
        <taxon>Magnoliopsida</taxon>
        <taxon>Liliopsida</taxon>
        <taxon>Poales</taxon>
        <taxon>Poaceae</taxon>
        <taxon>PACMAD clade</taxon>
        <taxon>Panicoideae</taxon>
        <taxon>Panicodae</taxon>
        <taxon>Paniceae</taxon>
        <taxon>Panicinae</taxon>
        <taxon>Panicum</taxon>
        <taxon>Panicum sect. Hiantes</taxon>
    </lineage>
</organism>
<protein>
    <submittedName>
        <fullName evidence="1">Uncharacterized protein</fullName>
    </submittedName>
</protein>
<dbReference type="AlphaFoldDB" id="A0A8T0TNW0"/>
<gene>
    <name evidence="1" type="ORF">PVAP13_4KG049866</name>
</gene>
<comment type="caution">
    <text evidence="1">The sequence shown here is derived from an EMBL/GenBank/DDBJ whole genome shotgun (WGS) entry which is preliminary data.</text>
</comment>